<dbReference type="RefSeq" id="WP_328938722.1">
    <property type="nucleotide sequence ID" value="NZ_CP108133.1"/>
</dbReference>
<feature type="compositionally biased region" description="Polar residues" evidence="1">
    <location>
        <begin position="22"/>
        <end position="41"/>
    </location>
</feature>
<evidence type="ECO:0000256" key="1">
    <source>
        <dbReference type="SAM" id="MobiDB-lite"/>
    </source>
</evidence>
<feature type="signal peptide" evidence="2">
    <location>
        <begin position="1"/>
        <end position="24"/>
    </location>
</feature>
<dbReference type="Gene3D" id="3.30.10.20">
    <property type="match status" value="1"/>
</dbReference>
<evidence type="ECO:0008006" key="5">
    <source>
        <dbReference type="Google" id="ProtNLM"/>
    </source>
</evidence>
<organism evidence="3 4">
    <name type="scientific">Streptomyces tauricus</name>
    <dbReference type="NCBI Taxonomy" id="68274"/>
    <lineage>
        <taxon>Bacteria</taxon>
        <taxon>Bacillati</taxon>
        <taxon>Actinomycetota</taxon>
        <taxon>Actinomycetes</taxon>
        <taxon>Kitasatosporales</taxon>
        <taxon>Streptomycetaceae</taxon>
        <taxon>Streptomyces</taxon>
        <taxon>Streptomyces aurantiacus group</taxon>
    </lineage>
</organism>
<keyword evidence="4" id="KW-1185">Reference proteome</keyword>
<feature type="region of interest" description="Disordered" evidence="1">
    <location>
        <begin position="21"/>
        <end position="79"/>
    </location>
</feature>
<feature type="chain" id="PRO_5047235723" description="PASTA domain-containing protein" evidence="2">
    <location>
        <begin position="25"/>
        <end position="144"/>
    </location>
</feature>
<name>A0ABZ1JP84_9ACTN</name>
<sequence>MKTRTAAALAVTALLALAACSSEATSPQTQAPTTSRESASPKNPDASGDPTPSADPTTGAAEETPTAEQETAMLPDMTGKVLQTAQDEAQALGFYSLTSSDATGADRFQAFDRNWKVCSQAPAPGEHPVDTTIDFATVKLSESC</sequence>
<evidence type="ECO:0000313" key="4">
    <source>
        <dbReference type="Proteomes" id="UP001432166"/>
    </source>
</evidence>
<protein>
    <recommendedName>
        <fullName evidence="5">PASTA domain-containing protein</fullName>
    </recommendedName>
</protein>
<reference evidence="3" key="1">
    <citation type="submission" date="2022-10" db="EMBL/GenBank/DDBJ databases">
        <title>The complete genomes of actinobacterial strains from the NBC collection.</title>
        <authorList>
            <person name="Joergensen T.S."/>
            <person name="Alvarez Arevalo M."/>
            <person name="Sterndorff E.B."/>
            <person name="Faurdal D."/>
            <person name="Vuksanovic O."/>
            <person name="Mourched A.-S."/>
            <person name="Charusanti P."/>
            <person name="Shaw S."/>
            <person name="Blin K."/>
            <person name="Weber T."/>
        </authorList>
    </citation>
    <scope>NUCLEOTIDE SEQUENCE</scope>
    <source>
        <strain evidence="3">NBC_00189</strain>
    </source>
</reference>
<evidence type="ECO:0000256" key="2">
    <source>
        <dbReference type="SAM" id="SignalP"/>
    </source>
</evidence>
<gene>
    <name evidence="3" type="ORF">OG288_30090</name>
</gene>
<accession>A0ABZ1JP84</accession>
<dbReference type="EMBL" id="CP108133">
    <property type="protein sequence ID" value="WTP52178.1"/>
    <property type="molecule type" value="Genomic_DNA"/>
</dbReference>
<feature type="compositionally biased region" description="Low complexity" evidence="1">
    <location>
        <begin position="57"/>
        <end position="72"/>
    </location>
</feature>
<dbReference type="PROSITE" id="PS51257">
    <property type="entry name" value="PROKAR_LIPOPROTEIN"/>
    <property type="match status" value="1"/>
</dbReference>
<evidence type="ECO:0000313" key="3">
    <source>
        <dbReference type="EMBL" id="WTP52178.1"/>
    </source>
</evidence>
<proteinExistence type="predicted"/>
<keyword evidence="2" id="KW-0732">Signal</keyword>
<dbReference type="Proteomes" id="UP001432166">
    <property type="component" value="Chromosome"/>
</dbReference>